<dbReference type="Pfam" id="PF00550">
    <property type="entry name" value="PP-binding"/>
    <property type="match status" value="1"/>
</dbReference>
<dbReference type="Proteomes" id="UP000683557">
    <property type="component" value="Chromosome"/>
</dbReference>
<evidence type="ECO:0000313" key="2">
    <source>
        <dbReference type="EMBL" id="QWV92490.1"/>
    </source>
</evidence>
<protein>
    <submittedName>
        <fullName evidence="2">Acyl carrier protein</fullName>
    </submittedName>
</protein>
<feature type="domain" description="Carrier" evidence="1">
    <location>
        <begin position="1"/>
        <end position="79"/>
    </location>
</feature>
<dbReference type="RefSeq" id="WP_216799294.1">
    <property type="nucleotide sequence ID" value="NZ_CP076723.1"/>
</dbReference>
<organism evidence="2 3">
    <name type="scientific">Geomonas oryzisoli</name>
    <dbReference type="NCBI Taxonomy" id="2847992"/>
    <lineage>
        <taxon>Bacteria</taxon>
        <taxon>Pseudomonadati</taxon>
        <taxon>Thermodesulfobacteriota</taxon>
        <taxon>Desulfuromonadia</taxon>
        <taxon>Geobacterales</taxon>
        <taxon>Geobacteraceae</taxon>
        <taxon>Geomonas</taxon>
    </lineage>
</organism>
<dbReference type="PROSITE" id="PS50075">
    <property type="entry name" value="CARRIER"/>
    <property type="match status" value="1"/>
</dbReference>
<keyword evidence="3" id="KW-1185">Reference proteome</keyword>
<accession>A0ABX8JAC1</accession>
<evidence type="ECO:0000259" key="1">
    <source>
        <dbReference type="PROSITE" id="PS50075"/>
    </source>
</evidence>
<gene>
    <name evidence="2" type="ORF">KP004_14950</name>
</gene>
<proteinExistence type="predicted"/>
<dbReference type="InterPro" id="IPR009081">
    <property type="entry name" value="PP-bd_ACP"/>
</dbReference>
<dbReference type="EMBL" id="CP076723">
    <property type="protein sequence ID" value="QWV92490.1"/>
    <property type="molecule type" value="Genomic_DNA"/>
</dbReference>
<name>A0ABX8JAC1_9BACT</name>
<evidence type="ECO:0000313" key="3">
    <source>
        <dbReference type="Proteomes" id="UP000683557"/>
    </source>
</evidence>
<sequence length="90" mass="9775">MNLKDEIRNFVVENFLFGDAGGLTDDSSFIREGIVDSTGILQLVAYLQERYQVAVADEELIPENLDSVRRVAAFVEGKRQGNAAGVANAG</sequence>
<reference evidence="2 3" key="1">
    <citation type="submission" date="2021-06" db="EMBL/GenBank/DDBJ databases">
        <title>Gemonas diversity in paddy soil.</title>
        <authorList>
            <person name="Liu G."/>
        </authorList>
    </citation>
    <scope>NUCLEOTIDE SEQUENCE [LARGE SCALE GENOMIC DNA]</scope>
    <source>
        <strain evidence="2 3">RG10</strain>
    </source>
</reference>